<evidence type="ECO:0000259" key="3">
    <source>
        <dbReference type="PROSITE" id="PS50801"/>
    </source>
</evidence>
<dbReference type="InterPro" id="IPR002645">
    <property type="entry name" value="STAS_dom"/>
</dbReference>
<dbReference type="CDD" id="cd07043">
    <property type="entry name" value="STAS_anti-anti-sigma_factors"/>
    <property type="match status" value="1"/>
</dbReference>
<evidence type="ECO:0000256" key="2">
    <source>
        <dbReference type="RuleBase" id="RU003749"/>
    </source>
</evidence>
<evidence type="ECO:0000313" key="4">
    <source>
        <dbReference type="EMBL" id="GGM84236.1"/>
    </source>
</evidence>
<proteinExistence type="inferred from homology"/>
<dbReference type="GO" id="GO:0043856">
    <property type="term" value="F:anti-sigma factor antagonist activity"/>
    <property type="evidence" value="ECO:0007669"/>
    <property type="project" value="InterPro"/>
</dbReference>
<dbReference type="PROSITE" id="PS50801">
    <property type="entry name" value="STAS"/>
    <property type="match status" value="1"/>
</dbReference>
<evidence type="ECO:0000256" key="1">
    <source>
        <dbReference type="ARBA" id="ARBA00009013"/>
    </source>
</evidence>
<comment type="caution">
    <text evidence="4">The sequence shown here is derived from an EMBL/GenBank/DDBJ whole genome shotgun (WGS) entry which is preliminary data.</text>
</comment>
<dbReference type="AlphaFoldDB" id="A0A917UD69"/>
<accession>A0A917UD69</accession>
<dbReference type="PANTHER" id="PTHR33495">
    <property type="entry name" value="ANTI-SIGMA FACTOR ANTAGONIST TM_1081-RELATED-RELATED"/>
    <property type="match status" value="1"/>
</dbReference>
<organism evidence="4 5">
    <name type="scientific">Dactylosporangium sucinum</name>
    <dbReference type="NCBI Taxonomy" id="1424081"/>
    <lineage>
        <taxon>Bacteria</taxon>
        <taxon>Bacillati</taxon>
        <taxon>Actinomycetota</taxon>
        <taxon>Actinomycetes</taxon>
        <taxon>Micromonosporales</taxon>
        <taxon>Micromonosporaceae</taxon>
        <taxon>Dactylosporangium</taxon>
    </lineage>
</organism>
<gene>
    <name evidence="4" type="ORF">GCM10007977_102130</name>
</gene>
<dbReference type="SUPFAM" id="SSF52091">
    <property type="entry name" value="SpoIIaa-like"/>
    <property type="match status" value="1"/>
</dbReference>
<feature type="domain" description="STAS" evidence="3">
    <location>
        <begin position="59"/>
        <end position="158"/>
    </location>
</feature>
<dbReference type="Pfam" id="PF01740">
    <property type="entry name" value="STAS"/>
    <property type="match status" value="1"/>
</dbReference>
<comment type="similarity">
    <text evidence="1 2">Belongs to the anti-sigma-factor antagonist family.</text>
</comment>
<dbReference type="InterPro" id="IPR003658">
    <property type="entry name" value="Anti-sigma_ant"/>
</dbReference>
<sequence>MRATLSTAGYRHRDHPIERQLNGQLSSAVGDTLLTGAPSARRPGQHGGMDVTVTNPSSDVALVTVQGAIDVDTAAGLRAALEHLLDVGTHRIVVDLGGVDFCDSIGLGTLAYTHTTCTAGGGYLRLTAPTPFMQRLLTTVGLTPPIPVFPTVEAALPS</sequence>
<protein>
    <recommendedName>
        <fullName evidence="2">Anti-sigma factor antagonist</fullName>
    </recommendedName>
</protein>
<evidence type="ECO:0000313" key="5">
    <source>
        <dbReference type="Proteomes" id="UP000642070"/>
    </source>
</evidence>
<dbReference type="NCBIfam" id="TIGR00377">
    <property type="entry name" value="ant_ant_sig"/>
    <property type="match status" value="1"/>
</dbReference>
<keyword evidence="5" id="KW-1185">Reference proteome</keyword>
<reference evidence="4" key="2">
    <citation type="submission" date="2020-09" db="EMBL/GenBank/DDBJ databases">
        <authorList>
            <person name="Sun Q."/>
            <person name="Ohkuma M."/>
        </authorList>
    </citation>
    <scope>NUCLEOTIDE SEQUENCE</scope>
    <source>
        <strain evidence="4">JCM 19831</strain>
    </source>
</reference>
<name>A0A917UD69_9ACTN</name>
<dbReference type="InterPro" id="IPR036513">
    <property type="entry name" value="STAS_dom_sf"/>
</dbReference>
<dbReference type="EMBL" id="BMPI01000095">
    <property type="protein sequence ID" value="GGM84236.1"/>
    <property type="molecule type" value="Genomic_DNA"/>
</dbReference>
<dbReference type="Gene3D" id="3.30.750.24">
    <property type="entry name" value="STAS domain"/>
    <property type="match status" value="1"/>
</dbReference>
<dbReference type="PANTHER" id="PTHR33495:SF2">
    <property type="entry name" value="ANTI-SIGMA FACTOR ANTAGONIST TM_1081-RELATED"/>
    <property type="match status" value="1"/>
</dbReference>
<dbReference type="Proteomes" id="UP000642070">
    <property type="component" value="Unassembled WGS sequence"/>
</dbReference>
<reference evidence="4" key="1">
    <citation type="journal article" date="2014" name="Int. J. Syst. Evol. Microbiol.">
        <title>Complete genome sequence of Corynebacterium casei LMG S-19264T (=DSM 44701T), isolated from a smear-ripened cheese.</title>
        <authorList>
            <consortium name="US DOE Joint Genome Institute (JGI-PGF)"/>
            <person name="Walter F."/>
            <person name="Albersmeier A."/>
            <person name="Kalinowski J."/>
            <person name="Ruckert C."/>
        </authorList>
    </citation>
    <scope>NUCLEOTIDE SEQUENCE</scope>
    <source>
        <strain evidence="4">JCM 19831</strain>
    </source>
</reference>